<dbReference type="EMBL" id="CATYWO010000003">
    <property type="protein sequence ID" value="CAJ0790292.1"/>
    <property type="molecule type" value="Genomic_DNA"/>
</dbReference>
<organism evidence="2 3">
    <name type="scientific">Ralstonia condita</name>
    <dbReference type="NCBI Taxonomy" id="3058600"/>
    <lineage>
        <taxon>Bacteria</taxon>
        <taxon>Pseudomonadati</taxon>
        <taxon>Pseudomonadota</taxon>
        <taxon>Betaproteobacteria</taxon>
        <taxon>Burkholderiales</taxon>
        <taxon>Burkholderiaceae</taxon>
        <taxon>Ralstonia</taxon>
    </lineage>
</organism>
<reference evidence="2 3" key="1">
    <citation type="submission" date="2023-07" db="EMBL/GenBank/DDBJ databases">
        <authorList>
            <person name="Peeters C."/>
        </authorList>
    </citation>
    <scope>NUCLEOTIDE SEQUENCE [LARGE SCALE GENOMIC DNA]</scope>
    <source>
        <strain evidence="2 3">LMG 7141</strain>
    </source>
</reference>
<comment type="caution">
    <text evidence="2">The sequence shown here is derived from an EMBL/GenBank/DDBJ whole genome shotgun (WGS) entry which is preliminary data.</text>
</comment>
<name>A0ABN9IQM7_9RALS</name>
<proteinExistence type="predicted"/>
<dbReference type="InterPro" id="IPR045526">
    <property type="entry name" value="DUF6471"/>
</dbReference>
<keyword evidence="3" id="KW-1185">Reference proteome</keyword>
<dbReference type="RefSeq" id="WP_316657801.1">
    <property type="nucleotide sequence ID" value="NZ_CATYWO010000003.1"/>
</dbReference>
<dbReference type="Pfam" id="PF20075">
    <property type="entry name" value="DUF6471"/>
    <property type="match status" value="2"/>
</dbReference>
<feature type="domain" description="DUF6471" evidence="1">
    <location>
        <begin position="85"/>
        <end position="140"/>
    </location>
</feature>
<evidence type="ECO:0000313" key="2">
    <source>
        <dbReference type="EMBL" id="CAJ0790292.1"/>
    </source>
</evidence>
<sequence>MSHVDTPWTRLASRTARGILARKGSSYEALAKNLCAIGIQESVRSAESKIQRGSYRFTFFLQLLRAVDSEYPQSWSAYVDADDAWEVAARKIIVYELTSHALDVTKFGHRLTGLGIPVEARFLESQISSGEFPFVMVLQLSLVARIVGLERFVDQKDIEHTASSARA</sequence>
<accession>A0ABN9IQM7</accession>
<feature type="domain" description="DUF6471" evidence="1">
    <location>
        <begin position="8"/>
        <end position="70"/>
    </location>
</feature>
<gene>
    <name evidence="2" type="ORF">LMG7141_02345</name>
</gene>
<evidence type="ECO:0000259" key="1">
    <source>
        <dbReference type="Pfam" id="PF20075"/>
    </source>
</evidence>
<dbReference type="Proteomes" id="UP001189616">
    <property type="component" value="Unassembled WGS sequence"/>
</dbReference>
<protein>
    <recommendedName>
        <fullName evidence="1">DUF6471 domain-containing protein</fullName>
    </recommendedName>
</protein>
<evidence type="ECO:0000313" key="3">
    <source>
        <dbReference type="Proteomes" id="UP001189616"/>
    </source>
</evidence>